<dbReference type="PRINTS" id="PR02028">
    <property type="entry name" value="CMYCBINDINGP"/>
</dbReference>
<dbReference type="GO" id="GO:0005634">
    <property type="term" value="C:nucleus"/>
    <property type="evidence" value="ECO:0007669"/>
    <property type="project" value="UniProtKB-SubCell"/>
</dbReference>
<evidence type="ECO:0000313" key="5">
    <source>
        <dbReference type="Ensembl" id="ENSNMLP00000039157.1"/>
    </source>
</evidence>
<dbReference type="Gene3D" id="6.10.250.1060">
    <property type="match status" value="1"/>
</dbReference>
<dbReference type="PANTHER" id="PTHR13168">
    <property type="entry name" value="ASSOCIATE OF C-MYC AMY-1"/>
    <property type="match status" value="1"/>
</dbReference>
<name>A0A8C6UTL8_9GOBI</name>
<dbReference type="GO" id="GO:0003713">
    <property type="term" value="F:transcription coactivator activity"/>
    <property type="evidence" value="ECO:0007669"/>
    <property type="project" value="InterPro"/>
</dbReference>
<dbReference type="Ensembl" id="ENSNMLT00000043570.1">
    <property type="protein sequence ID" value="ENSNMLP00000039157.1"/>
    <property type="gene ID" value="ENSNMLG00000024104.1"/>
</dbReference>
<evidence type="ECO:0000313" key="6">
    <source>
        <dbReference type="Proteomes" id="UP000694523"/>
    </source>
</evidence>
<feature type="coiled-coil region" evidence="4">
    <location>
        <begin position="63"/>
        <end position="90"/>
    </location>
</feature>
<comment type="similarity">
    <text evidence="2">Belongs to the AMY1 family.</text>
</comment>
<proteinExistence type="inferred from homology"/>
<evidence type="ECO:0000256" key="3">
    <source>
        <dbReference type="ARBA" id="ARBA00023242"/>
    </source>
</evidence>
<dbReference type="InterPro" id="IPR026060">
    <property type="entry name" value="AMY1"/>
</dbReference>
<evidence type="ECO:0000256" key="1">
    <source>
        <dbReference type="ARBA" id="ARBA00004123"/>
    </source>
</evidence>
<comment type="subcellular location">
    <subcellularLocation>
        <location evidence="1">Nucleus</location>
    </subcellularLocation>
</comment>
<keyword evidence="6" id="KW-1185">Reference proteome</keyword>
<evidence type="ECO:0000256" key="2">
    <source>
        <dbReference type="ARBA" id="ARBA00009389"/>
    </source>
</evidence>
<organism evidence="5 6">
    <name type="scientific">Neogobius melanostomus</name>
    <name type="common">round goby</name>
    <dbReference type="NCBI Taxonomy" id="47308"/>
    <lineage>
        <taxon>Eukaryota</taxon>
        <taxon>Metazoa</taxon>
        <taxon>Chordata</taxon>
        <taxon>Craniata</taxon>
        <taxon>Vertebrata</taxon>
        <taxon>Euteleostomi</taxon>
        <taxon>Actinopterygii</taxon>
        <taxon>Neopterygii</taxon>
        <taxon>Teleostei</taxon>
        <taxon>Neoteleostei</taxon>
        <taxon>Acanthomorphata</taxon>
        <taxon>Gobiaria</taxon>
        <taxon>Gobiiformes</taxon>
        <taxon>Gobioidei</taxon>
        <taxon>Gobiidae</taxon>
        <taxon>Benthophilinae</taxon>
        <taxon>Neogobiini</taxon>
        <taxon>Neogobius</taxon>
    </lineage>
</organism>
<reference evidence="5" key="2">
    <citation type="submission" date="2025-09" db="UniProtKB">
        <authorList>
            <consortium name="Ensembl"/>
        </authorList>
    </citation>
    <scope>IDENTIFICATION</scope>
</reference>
<dbReference type="Proteomes" id="UP000694523">
    <property type="component" value="Unplaced"/>
</dbReference>
<evidence type="ECO:0000256" key="4">
    <source>
        <dbReference type="SAM" id="Coils"/>
    </source>
</evidence>
<keyword evidence="3" id="KW-0539">Nucleus</keyword>
<sequence length="102" mass="11524">MASHHRTPNSNRETFRRYLEKGSVIDSLTTVLVTLYSLQEKPSNPLEFIKQHLGAAGHISTDSEALQQELTELRQKCAALTEENMELKAKLLQFEPQSENGV</sequence>
<protein>
    <submittedName>
        <fullName evidence="5">MYC binding protein</fullName>
    </submittedName>
</protein>
<reference evidence="5" key="1">
    <citation type="submission" date="2025-08" db="UniProtKB">
        <authorList>
            <consortium name="Ensembl"/>
        </authorList>
    </citation>
    <scope>IDENTIFICATION</scope>
</reference>
<keyword evidence="4" id="KW-0175">Coiled coil</keyword>
<dbReference type="CDD" id="cd21937">
    <property type="entry name" value="ZIP_MycBP-like"/>
    <property type="match status" value="1"/>
</dbReference>
<dbReference type="AlphaFoldDB" id="A0A8C6UTL8"/>
<dbReference type="PANTHER" id="PTHR13168:SF0">
    <property type="entry name" value="C-MYC-BINDING PROTEIN"/>
    <property type="match status" value="1"/>
</dbReference>
<accession>A0A8C6UTL8</accession>